<dbReference type="RefSeq" id="XP_067524523.1">
    <property type="nucleotide sequence ID" value="XM_067668422.1"/>
</dbReference>
<proteinExistence type="predicted"/>
<organism evidence="1 2">
    <name type="scientific">Rhizopus delemar (strain RA 99-880 / ATCC MYA-4621 / FGSC 9543 / NRRL 43880)</name>
    <name type="common">Mucormycosis agent</name>
    <name type="synonym">Rhizopus arrhizus var. delemar</name>
    <dbReference type="NCBI Taxonomy" id="246409"/>
    <lineage>
        <taxon>Eukaryota</taxon>
        <taxon>Fungi</taxon>
        <taxon>Fungi incertae sedis</taxon>
        <taxon>Mucoromycota</taxon>
        <taxon>Mucoromycotina</taxon>
        <taxon>Mucoromycetes</taxon>
        <taxon>Mucorales</taxon>
        <taxon>Mucorineae</taxon>
        <taxon>Rhizopodaceae</taxon>
        <taxon>Rhizopus</taxon>
    </lineage>
</organism>
<evidence type="ECO:0000313" key="2">
    <source>
        <dbReference type="Proteomes" id="UP000009138"/>
    </source>
</evidence>
<dbReference type="GeneID" id="93620803"/>
<gene>
    <name evidence="1" type="ORF">RO3G_13838</name>
</gene>
<protein>
    <submittedName>
        <fullName evidence="1">Uncharacterized protein</fullName>
    </submittedName>
</protein>
<reference evidence="1 2" key="1">
    <citation type="journal article" date="2009" name="PLoS Genet.">
        <title>Genomic analysis of the basal lineage fungus Rhizopus oryzae reveals a whole-genome duplication.</title>
        <authorList>
            <person name="Ma L.-J."/>
            <person name="Ibrahim A.S."/>
            <person name="Skory C."/>
            <person name="Grabherr M.G."/>
            <person name="Burger G."/>
            <person name="Butler M."/>
            <person name="Elias M."/>
            <person name="Idnurm A."/>
            <person name="Lang B.F."/>
            <person name="Sone T."/>
            <person name="Abe A."/>
            <person name="Calvo S.E."/>
            <person name="Corrochano L.M."/>
            <person name="Engels R."/>
            <person name="Fu J."/>
            <person name="Hansberg W."/>
            <person name="Kim J.-M."/>
            <person name="Kodira C.D."/>
            <person name="Koehrsen M.J."/>
            <person name="Liu B."/>
            <person name="Miranda-Saavedra D."/>
            <person name="O'Leary S."/>
            <person name="Ortiz-Castellanos L."/>
            <person name="Poulter R."/>
            <person name="Rodriguez-Romero J."/>
            <person name="Ruiz-Herrera J."/>
            <person name="Shen Y.-Q."/>
            <person name="Zeng Q."/>
            <person name="Galagan J."/>
            <person name="Birren B.W."/>
            <person name="Cuomo C.A."/>
            <person name="Wickes B.L."/>
        </authorList>
    </citation>
    <scope>NUCLEOTIDE SEQUENCE [LARGE SCALE GENOMIC DNA]</scope>
    <source>
        <strain evidence="2">RA 99-880 / ATCC MYA-4621 / FGSC 9543 / NRRL 43880</strain>
    </source>
</reference>
<accession>I1CKZ7</accession>
<evidence type="ECO:0000313" key="1">
    <source>
        <dbReference type="EMBL" id="EIE89127.1"/>
    </source>
</evidence>
<name>I1CKZ7_RHIO9</name>
<dbReference type="OrthoDB" id="2257951at2759"/>
<dbReference type="AlphaFoldDB" id="I1CKZ7"/>
<dbReference type="EMBL" id="CH476743">
    <property type="protein sequence ID" value="EIE89127.1"/>
    <property type="molecule type" value="Genomic_DNA"/>
</dbReference>
<dbReference type="Proteomes" id="UP000009138">
    <property type="component" value="Unassembled WGS sequence"/>
</dbReference>
<dbReference type="VEuPathDB" id="FungiDB:RO3G_13838"/>
<dbReference type="InParanoid" id="I1CKZ7"/>
<keyword evidence="2" id="KW-1185">Reference proteome</keyword>
<sequence length="111" mass="12484">MKWANGLLSRNDNGAFKPDFSVYNISDSIKCVVLIAEFKPTEKNSNVESDLVKLAKQMKEILNKLIINGVMKPKVCGIHCEGENPQQFKASSFKSTCKLVIKWECCTLPYP</sequence>